<evidence type="ECO:0000313" key="3">
    <source>
        <dbReference type="Proteomes" id="UP000242715"/>
    </source>
</evidence>
<evidence type="ECO:0000259" key="1">
    <source>
        <dbReference type="Pfam" id="PF10551"/>
    </source>
</evidence>
<dbReference type="Proteomes" id="UP000242715">
    <property type="component" value="Unassembled WGS sequence"/>
</dbReference>
<proteinExistence type="predicted"/>
<organism evidence="2 3">
    <name type="scientific">Trifolium subterraneum</name>
    <name type="common">Subterranean clover</name>
    <dbReference type="NCBI Taxonomy" id="3900"/>
    <lineage>
        <taxon>Eukaryota</taxon>
        <taxon>Viridiplantae</taxon>
        <taxon>Streptophyta</taxon>
        <taxon>Embryophyta</taxon>
        <taxon>Tracheophyta</taxon>
        <taxon>Spermatophyta</taxon>
        <taxon>Magnoliopsida</taxon>
        <taxon>eudicotyledons</taxon>
        <taxon>Gunneridae</taxon>
        <taxon>Pentapetalae</taxon>
        <taxon>rosids</taxon>
        <taxon>fabids</taxon>
        <taxon>Fabales</taxon>
        <taxon>Fabaceae</taxon>
        <taxon>Papilionoideae</taxon>
        <taxon>50 kb inversion clade</taxon>
        <taxon>NPAAA clade</taxon>
        <taxon>Hologalegina</taxon>
        <taxon>IRL clade</taxon>
        <taxon>Trifolieae</taxon>
        <taxon>Trifolium</taxon>
    </lineage>
</organism>
<dbReference type="InterPro" id="IPR018289">
    <property type="entry name" value="MULE_transposase_dom"/>
</dbReference>
<dbReference type="Pfam" id="PF10551">
    <property type="entry name" value="MULE"/>
    <property type="match status" value="1"/>
</dbReference>
<protein>
    <recommendedName>
        <fullName evidence="1">MULE transposase domain-containing protein</fullName>
    </recommendedName>
</protein>
<name>A0A2Z6NR18_TRISU</name>
<dbReference type="OrthoDB" id="2422440at2759"/>
<dbReference type="AlphaFoldDB" id="A0A2Z6NR18"/>
<evidence type="ECO:0000313" key="2">
    <source>
        <dbReference type="EMBL" id="GAU39150.1"/>
    </source>
</evidence>
<keyword evidence="3" id="KW-1185">Reference proteome</keyword>
<dbReference type="PANTHER" id="PTHR47718">
    <property type="entry name" value="OS01G0519700 PROTEIN"/>
    <property type="match status" value="1"/>
</dbReference>
<sequence length="132" mass="15360">MLTMDSTYKTNKYRLPLFEIVGSTSTEKTYLMAFALLTSVKEDNFVWALQSVRGRLRCEDDVKVIVTDRDQALMNAVDIVFPKCTPLLCRYHILCNIKTNFLMKAKLGKRVRSGQVWRNVNILWEDIVDYDT</sequence>
<gene>
    <name evidence="2" type="ORF">TSUD_147720</name>
</gene>
<feature type="domain" description="MULE transposase" evidence="1">
    <location>
        <begin position="2"/>
        <end position="94"/>
    </location>
</feature>
<accession>A0A2Z6NR18</accession>
<dbReference type="PANTHER" id="PTHR47718:SF10">
    <property type="entry name" value="PROTEIN FAR1-RELATED SEQUENCE"/>
    <property type="match status" value="1"/>
</dbReference>
<dbReference type="EMBL" id="DF973746">
    <property type="protein sequence ID" value="GAU39150.1"/>
    <property type="molecule type" value="Genomic_DNA"/>
</dbReference>
<reference evidence="3" key="1">
    <citation type="journal article" date="2017" name="Front. Plant Sci.">
        <title>Climate Clever Clovers: New Paradigm to Reduce the Environmental Footprint of Ruminants by Breeding Low Methanogenic Forages Utilizing Haplotype Variation.</title>
        <authorList>
            <person name="Kaur P."/>
            <person name="Appels R."/>
            <person name="Bayer P.E."/>
            <person name="Keeble-Gagnere G."/>
            <person name="Wang J."/>
            <person name="Hirakawa H."/>
            <person name="Shirasawa K."/>
            <person name="Vercoe P."/>
            <person name="Stefanova K."/>
            <person name="Durmic Z."/>
            <person name="Nichols P."/>
            <person name="Revell C."/>
            <person name="Isobe S.N."/>
            <person name="Edwards D."/>
            <person name="Erskine W."/>
        </authorList>
    </citation>
    <scope>NUCLEOTIDE SEQUENCE [LARGE SCALE GENOMIC DNA]</scope>
    <source>
        <strain evidence="3">cv. Daliak</strain>
    </source>
</reference>